<feature type="transmembrane region" description="Helical" evidence="5">
    <location>
        <begin position="312"/>
        <end position="331"/>
    </location>
</feature>
<evidence type="ECO:0000313" key="8">
    <source>
        <dbReference type="EMBL" id="CAH0716846.1"/>
    </source>
</evidence>
<dbReference type="GO" id="GO:0005765">
    <property type="term" value="C:lysosomal membrane"/>
    <property type="evidence" value="ECO:0007669"/>
    <property type="project" value="TreeGrafter"/>
</dbReference>
<keyword evidence="3 5" id="KW-0472">Membrane</keyword>
<organism evidence="8 9">
    <name type="scientific">Brenthis ino</name>
    <name type="common">lesser marbled fritillary</name>
    <dbReference type="NCBI Taxonomy" id="405034"/>
    <lineage>
        <taxon>Eukaryota</taxon>
        <taxon>Metazoa</taxon>
        <taxon>Ecdysozoa</taxon>
        <taxon>Arthropoda</taxon>
        <taxon>Hexapoda</taxon>
        <taxon>Insecta</taxon>
        <taxon>Pterygota</taxon>
        <taxon>Neoptera</taxon>
        <taxon>Endopterygota</taxon>
        <taxon>Lepidoptera</taxon>
        <taxon>Glossata</taxon>
        <taxon>Ditrysia</taxon>
        <taxon>Papilionoidea</taxon>
        <taxon>Nymphalidae</taxon>
        <taxon>Heliconiinae</taxon>
        <taxon>Argynnini</taxon>
        <taxon>Brenthis</taxon>
    </lineage>
</organism>
<dbReference type="SMART" id="SM00234">
    <property type="entry name" value="START"/>
    <property type="match status" value="1"/>
</dbReference>
<feature type="non-terminal residue" evidence="8">
    <location>
        <position position="659"/>
    </location>
</feature>
<dbReference type="SUPFAM" id="SSF55961">
    <property type="entry name" value="Bet v1-like"/>
    <property type="match status" value="1"/>
</dbReference>
<dbReference type="GO" id="GO:0099044">
    <property type="term" value="P:vesicle tethering to endoplasmic reticulum"/>
    <property type="evidence" value="ECO:0007669"/>
    <property type="project" value="TreeGrafter"/>
</dbReference>
<evidence type="ECO:0000256" key="1">
    <source>
        <dbReference type="ARBA" id="ARBA00004141"/>
    </source>
</evidence>
<gene>
    <name evidence="8" type="ORF">BINO364_LOCUS3531</name>
</gene>
<comment type="subcellular location">
    <subcellularLocation>
        <location evidence="1">Membrane</location>
        <topology evidence="1">Multi-pass membrane protein</topology>
    </subcellularLocation>
</comment>
<evidence type="ECO:0000256" key="2">
    <source>
        <dbReference type="ARBA" id="ARBA00022692"/>
    </source>
</evidence>
<keyword evidence="5" id="KW-1133">Transmembrane helix</keyword>
<dbReference type="GO" id="GO:0005789">
    <property type="term" value="C:endoplasmic reticulum membrane"/>
    <property type="evidence" value="ECO:0007669"/>
    <property type="project" value="TreeGrafter"/>
</dbReference>
<evidence type="ECO:0000259" key="6">
    <source>
        <dbReference type="PROSITE" id="PS50848"/>
    </source>
</evidence>
<feature type="region of interest" description="Disordered" evidence="4">
    <location>
        <begin position="1"/>
        <end position="32"/>
    </location>
</feature>
<dbReference type="InterPro" id="IPR019498">
    <property type="entry name" value="MENTAL"/>
</dbReference>
<feature type="transmembrane region" description="Helical" evidence="5">
    <location>
        <begin position="240"/>
        <end position="264"/>
    </location>
</feature>
<dbReference type="AlphaFoldDB" id="A0A8J9Y6T0"/>
<dbReference type="SUPFAM" id="SSF53098">
    <property type="entry name" value="Ribonuclease H-like"/>
    <property type="match status" value="1"/>
</dbReference>
<dbReference type="InterPro" id="IPR012337">
    <property type="entry name" value="RNaseH-like_sf"/>
</dbReference>
<dbReference type="PROSITE" id="PS51439">
    <property type="entry name" value="MENTAL"/>
    <property type="match status" value="1"/>
</dbReference>
<dbReference type="Pfam" id="PF10457">
    <property type="entry name" value="MENTAL"/>
    <property type="match status" value="1"/>
</dbReference>
<evidence type="ECO:0000256" key="3">
    <source>
        <dbReference type="ARBA" id="ARBA00023136"/>
    </source>
</evidence>
<dbReference type="Proteomes" id="UP000838878">
    <property type="component" value="Chromosome 11"/>
</dbReference>
<proteinExistence type="predicted"/>
<feature type="transmembrane region" description="Helical" evidence="5">
    <location>
        <begin position="284"/>
        <end position="305"/>
    </location>
</feature>
<sequence length="659" mass="74865">MGQWWGKEIQNNQKISTTTTKTTENDVRPGTSSELVTNTLNVVEQQQETFEPLRDAFARISSQKEPTTASTGKSSGESENETSEKKYDFWQTHKQLVMGQKKKKKNKDGDEISLYLSSPVLSLKSNPLEEWEEIKTVFPLLYKPARIFLVVVATSVPCERLFSKAGSIMTKNLNRLSTLESQLTTNMADYHIREVAESLYSSVTSPPYRNISHSQSVNLVAEDLVAGHRPQGRMSRVRRFFCLFVTFDILFTSLMWLICVMMKGETLIQIFNREIIHYDIKVSLFDIVIVAVLRFILLLLFYAILYINNWSVIALSTGGTCAFLIGKVFVYDWPDASQPVYQVFLILTSFTLSWGEAWFLDFRVLPQELQAKYIMESIVQSSVSERTPLLGPQRPPQSTHGESTVNWFSPVDTPESSPHPRRDVILTQDLISEYKNMAEESMQNAWKTINLPNWRLEKRGSQKGDMVESTQTEQFGKVYRFSGVVDCPAKFLFEQFRDNITKLPEWNPTILKSELIKEIAPGIDLSYQVTAGGGRGIIAPRDFVILRRMAPISKEGSIVENDPYCYITSGVSVQVPGYPPHRDMVRGHNKVGCWCLTPKSVETAGGKMEERTVFQWLMCCDLKGKIPQFVLDAAFATVMLDYIVHVRKFAAESKAKGLF</sequence>
<dbReference type="Pfam" id="PF01852">
    <property type="entry name" value="START"/>
    <property type="match status" value="1"/>
</dbReference>
<evidence type="ECO:0000259" key="7">
    <source>
        <dbReference type="PROSITE" id="PS51439"/>
    </source>
</evidence>
<dbReference type="InterPro" id="IPR023393">
    <property type="entry name" value="START-like_dom_sf"/>
</dbReference>
<protein>
    <submittedName>
        <fullName evidence="8">Uncharacterized protein</fullName>
    </submittedName>
</protein>
<accession>A0A8J9Y6T0</accession>
<feature type="domain" description="MENTAL" evidence="7">
    <location>
        <begin position="234"/>
        <end position="408"/>
    </location>
</feature>
<dbReference type="GO" id="GO:0140284">
    <property type="term" value="C:endoplasmic reticulum-endosome membrane contact site"/>
    <property type="evidence" value="ECO:0007669"/>
    <property type="project" value="TreeGrafter"/>
</dbReference>
<evidence type="ECO:0000256" key="4">
    <source>
        <dbReference type="SAM" id="MobiDB-lite"/>
    </source>
</evidence>
<keyword evidence="2 5" id="KW-0812">Transmembrane</keyword>
<feature type="compositionally biased region" description="Polar residues" evidence="4">
    <location>
        <begin position="60"/>
        <end position="77"/>
    </location>
</feature>
<evidence type="ECO:0000256" key="5">
    <source>
        <dbReference type="SAM" id="Phobius"/>
    </source>
</evidence>
<feature type="domain" description="START" evidence="6">
    <location>
        <begin position="452"/>
        <end position="655"/>
    </location>
</feature>
<dbReference type="EMBL" id="OV170231">
    <property type="protein sequence ID" value="CAH0716846.1"/>
    <property type="molecule type" value="Genomic_DNA"/>
</dbReference>
<dbReference type="GO" id="GO:0046983">
    <property type="term" value="F:protein dimerization activity"/>
    <property type="evidence" value="ECO:0007669"/>
    <property type="project" value="InterPro"/>
</dbReference>
<dbReference type="InterPro" id="IPR008906">
    <property type="entry name" value="HATC_C_dom"/>
</dbReference>
<dbReference type="InterPro" id="IPR002913">
    <property type="entry name" value="START_lipid-bd_dom"/>
</dbReference>
<dbReference type="Gene3D" id="3.30.530.20">
    <property type="match status" value="1"/>
</dbReference>
<dbReference type="GO" id="GO:0031902">
    <property type="term" value="C:late endosome membrane"/>
    <property type="evidence" value="ECO:0007669"/>
    <property type="project" value="TreeGrafter"/>
</dbReference>
<feature type="region of interest" description="Disordered" evidence="4">
    <location>
        <begin position="59"/>
        <end position="85"/>
    </location>
</feature>
<dbReference type="PANTHER" id="PTHR46121">
    <property type="entry name" value="STEROIDOGENIC ACUTE REGULATORY PROTEIN-LIKE"/>
    <property type="match status" value="1"/>
</dbReference>
<feature type="transmembrane region" description="Helical" evidence="5">
    <location>
        <begin position="343"/>
        <end position="365"/>
    </location>
</feature>
<dbReference type="PROSITE" id="PS50848">
    <property type="entry name" value="START"/>
    <property type="match status" value="1"/>
</dbReference>
<keyword evidence="9" id="KW-1185">Reference proteome</keyword>
<dbReference type="InterPro" id="IPR051869">
    <property type="entry name" value="STARD3"/>
</dbReference>
<dbReference type="PANTHER" id="PTHR46121:SF4">
    <property type="entry name" value="STEROIDOGENIC ACUTE REGULATORY PROTEIN-LIKE"/>
    <property type="match status" value="1"/>
</dbReference>
<dbReference type="Pfam" id="PF05699">
    <property type="entry name" value="Dimer_Tnp_hAT"/>
    <property type="match status" value="1"/>
</dbReference>
<dbReference type="GO" id="GO:0008289">
    <property type="term" value="F:lipid binding"/>
    <property type="evidence" value="ECO:0007669"/>
    <property type="project" value="InterPro"/>
</dbReference>
<dbReference type="OrthoDB" id="74575at2759"/>
<evidence type="ECO:0000313" key="9">
    <source>
        <dbReference type="Proteomes" id="UP000838878"/>
    </source>
</evidence>
<name>A0A8J9Y6T0_9NEOP</name>
<reference evidence="8" key="1">
    <citation type="submission" date="2021-12" db="EMBL/GenBank/DDBJ databases">
        <authorList>
            <person name="Martin H S."/>
        </authorList>
    </citation>
    <scope>NUCLEOTIDE SEQUENCE</scope>
</reference>